<gene>
    <name evidence="8" type="primary">lrrc46</name>
</gene>
<feature type="compositionally biased region" description="Low complexity" evidence="7">
    <location>
        <begin position="185"/>
        <end position="196"/>
    </location>
</feature>
<dbReference type="Pfam" id="PF12799">
    <property type="entry name" value="LRR_4"/>
    <property type="match status" value="1"/>
</dbReference>
<feature type="compositionally biased region" description="Acidic residues" evidence="7">
    <location>
        <begin position="172"/>
        <end position="183"/>
    </location>
</feature>
<protein>
    <submittedName>
        <fullName evidence="8">Leucine rich repeat containing 46</fullName>
    </submittedName>
</protein>
<feature type="region of interest" description="Disordered" evidence="7">
    <location>
        <begin position="242"/>
        <end position="261"/>
    </location>
</feature>
<evidence type="ECO:0000256" key="6">
    <source>
        <dbReference type="SAM" id="Coils"/>
    </source>
</evidence>
<keyword evidence="4" id="KW-0969">Cilium</keyword>
<dbReference type="Gene3D" id="3.80.10.10">
    <property type="entry name" value="Ribonuclease Inhibitor"/>
    <property type="match status" value="1"/>
</dbReference>
<dbReference type="InParanoid" id="A0A803JCD1"/>
<evidence type="ECO:0000256" key="3">
    <source>
        <dbReference type="ARBA" id="ARBA00022737"/>
    </source>
</evidence>
<keyword evidence="6" id="KW-0175">Coiled coil</keyword>
<dbReference type="InterPro" id="IPR001611">
    <property type="entry name" value="Leu-rich_rpt"/>
</dbReference>
<dbReference type="AlphaFoldDB" id="A0A803JCD1"/>
<reference evidence="8" key="2">
    <citation type="submission" date="2021-03" db="UniProtKB">
        <authorList>
            <consortium name="Ensembl"/>
        </authorList>
    </citation>
    <scope>IDENTIFICATION</scope>
</reference>
<keyword evidence="2" id="KW-0433">Leucine-rich repeat</keyword>
<feature type="region of interest" description="Disordered" evidence="7">
    <location>
        <begin position="172"/>
        <end position="199"/>
    </location>
</feature>
<dbReference type="PANTHER" id="PTHR45973:SF9">
    <property type="entry name" value="LEUCINE-RICH REPEAT-CONTAINING PROTEIN 46"/>
    <property type="match status" value="1"/>
</dbReference>
<feature type="compositionally biased region" description="Polar residues" evidence="7">
    <location>
        <begin position="243"/>
        <end position="258"/>
    </location>
</feature>
<evidence type="ECO:0000256" key="2">
    <source>
        <dbReference type="ARBA" id="ARBA00022614"/>
    </source>
</evidence>
<sequence>MYFICDTEITIQTIARRNLDPSLQNATGQRLAEALLLLHSVRLDRERITRMSSLECVRETHSLYLQENLIKKIENLELLKNLRFLSLSGNRIEEVTNLHSLLNLQFLDLSHNLIQRVNEGELPPKLLALDLRENGCTHAPDYRQKVMTALPLLQELDGEIVSVKQSQEFYVELEEEDESDADDPSLSYTDSGSLSSVRQDILERSQHRKERALKEHRERLEEVIEDKDFLALSEQIPGVNVLSEHSSSTAEPQGSASCLTGMKNTKPEAIYEENSLNNGSTENGLSALAKTGQDVRLNHKTSKNNDQVLVKKSTSQARAATLRPPCSTGQGSRPDEGKSKSVPSSIKPPKLPASAPSPKLPAGSSSSGKPHGISVPSSANKRLVTNVPSSSKARTVSSAVPSQSTRKPPTNQPKTRLNHSAGQKK</sequence>
<dbReference type="SMART" id="SM00365">
    <property type="entry name" value="LRR_SD22"/>
    <property type="match status" value="3"/>
</dbReference>
<proteinExistence type="predicted"/>
<evidence type="ECO:0000313" key="8">
    <source>
        <dbReference type="Ensembl" id="ENSXETP00000105537"/>
    </source>
</evidence>
<feature type="compositionally biased region" description="Polar residues" evidence="7">
    <location>
        <begin position="275"/>
        <end position="284"/>
    </location>
</feature>
<feature type="compositionally biased region" description="Low complexity" evidence="7">
    <location>
        <begin position="340"/>
        <end position="370"/>
    </location>
</feature>
<feature type="coiled-coil region" evidence="6">
    <location>
        <begin position="206"/>
        <end position="233"/>
    </location>
</feature>
<dbReference type="PANTHER" id="PTHR45973">
    <property type="entry name" value="PROTEIN PHOSPHATASE 1 REGULATORY SUBUNIT SDS22-RELATED"/>
    <property type="match status" value="1"/>
</dbReference>
<evidence type="ECO:0000256" key="4">
    <source>
        <dbReference type="ARBA" id="ARBA00023069"/>
    </source>
</evidence>
<dbReference type="InterPro" id="IPR032675">
    <property type="entry name" value="LRR_dom_sf"/>
</dbReference>
<dbReference type="InterPro" id="IPR050576">
    <property type="entry name" value="Cilia_flagella_integrity"/>
</dbReference>
<evidence type="ECO:0000256" key="5">
    <source>
        <dbReference type="ARBA" id="ARBA00023273"/>
    </source>
</evidence>
<feature type="compositionally biased region" description="Polar residues" evidence="7">
    <location>
        <begin position="304"/>
        <end position="318"/>
    </location>
</feature>
<accession>A0A803JCD1</accession>
<name>A0A803JCD1_XENTR</name>
<dbReference type="PROSITE" id="PS51450">
    <property type="entry name" value="LRR"/>
    <property type="match status" value="3"/>
</dbReference>
<dbReference type="InterPro" id="IPR025875">
    <property type="entry name" value="Leu-rich_rpt_4"/>
</dbReference>
<evidence type="ECO:0000256" key="7">
    <source>
        <dbReference type="SAM" id="MobiDB-lite"/>
    </source>
</evidence>
<comment type="subcellular location">
    <subcellularLocation>
        <location evidence="1">Cell projection</location>
        <location evidence="1">Cilium</location>
    </subcellularLocation>
</comment>
<keyword evidence="5" id="KW-0966">Cell projection</keyword>
<organism evidence="8">
    <name type="scientific">Xenopus tropicalis</name>
    <name type="common">Western clawed frog</name>
    <name type="synonym">Silurana tropicalis</name>
    <dbReference type="NCBI Taxonomy" id="8364"/>
    <lineage>
        <taxon>Eukaryota</taxon>
        <taxon>Metazoa</taxon>
        <taxon>Chordata</taxon>
        <taxon>Craniata</taxon>
        <taxon>Vertebrata</taxon>
        <taxon>Euteleostomi</taxon>
        <taxon>Amphibia</taxon>
        <taxon>Batrachia</taxon>
        <taxon>Anura</taxon>
        <taxon>Pipoidea</taxon>
        <taxon>Pipidae</taxon>
        <taxon>Xenopodinae</taxon>
        <taxon>Xenopus</taxon>
        <taxon>Silurana</taxon>
    </lineage>
</organism>
<feature type="region of interest" description="Disordered" evidence="7">
    <location>
        <begin position="275"/>
        <end position="425"/>
    </location>
</feature>
<dbReference type="GeneTree" id="ENSGT00940000161315"/>
<evidence type="ECO:0000256" key="1">
    <source>
        <dbReference type="ARBA" id="ARBA00004138"/>
    </source>
</evidence>
<reference evidence="8" key="1">
    <citation type="journal article" date="2010" name="Science">
        <title>The genome of the Western clawed frog Xenopus tropicalis.</title>
        <authorList>
            <person name="Hellsten U."/>
            <person name="Harland R.M."/>
            <person name="Gilchrist M.J."/>
            <person name="Hendrix D."/>
            <person name="Jurka J."/>
            <person name="Kapitonov V."/>
            <person name="Ovcharenko I."/>
            <person name="Putnam N.H."/>
            <person name="Shu S."/>
            <person name="Taher L."/>
            <person name="Blitz I.L."/>
            <person name="Blumberg B."/>
            <person name="Dichmann D.S."/>
            <person name="Dubchak I."/>
            <person name="Amaya E."/>
            <person name="Detter J.C."/>
            <person name="Fletcher R."/>
            <person name="Gerhard D.S."/>
            <person name="Goodstein D."/>
            <person name="Graves T."/>
            <person name="Grigoriev I.V."/>
            <person name="Grimwood J."/>
            <person name="Kawashima T."/>
            <person name="Lindquist E."/>
            <person name="Lucas S.M."/>
            <person name="Mead P.E."/>
            <person name="Mitros T."/>
            <person name="Ogino H."/>
            <person name="Ohta Y."/>
            <person name="Poliakov A.V."/>
            <person name="Pollet N."/>
            <person name="Robert J."/>
            <person name="Salamov A."/>
            <person name="Sater A.K."/>
            <person name="Schmutz J."/>
            <person name="Terry A."/>
            <person name="Vize P.D."/>
            <person name="Warren W.C."/>
            <person name="Wells D."/>
            <person name="Wills A."/>
            <person name="Wilson R.K."/>
            <person name="Zimmerman L.B."/>
            <person name="Zorn A.M."/>
            <person name="Grainger R."/>
            <person name="Grammer T."/>
            <person name="Khokha M.K."/>
            <person name="Richardson P.M."/>
            <person name="Rokhsar D.S."/>
        </authorList>
    </citation>
    <scope>NUCLEOTIDE SEQUENCE [LARGE SCALE GENOMIC DNA]</scope>
    <source>
        <strain evidence="8">Nigerian</strain>
    </source>
</reference>
<dbReference type="Ensembl" id="ENSXETT00000115170">
    <property type="protein sequence ID" value="ENSXETP00000105537"/>
    <property type="gene ID" value="ENSXETG00000045741"/>
</dbReference>
<keyword evidence="3" id="KW-0677">Repeat</keyword>
<dbReference type="SUPFAM" id="SSF52058">
    <property type="entry name" value="L domain-like"/>
    <property type="match status" value="1"/>
</dbReference>
<feature type="compositionally biased region" description="Polar residues" evidence="7">
    <location>
        <begin position="386"/>
        <end position="425"/>
    </location>
</feature>
<dbReference type="FunCoup" id="A0A803JCD1">
    <property type="interactions" value="37"/>
</dbReference>